<comment type="caution">
    <text evidence="1">The sequence shown here is derived from an EMBL/GenBank/DDBJ whole genome shotgun (WGS) entry which is preliminary data.</text>
</comment>
<reference evidence="1 2" key="1">
    <citation type="submission" date="2019-11" db="EMBL/GenBank/DDBJ databases">
        <title>Type strains purchased from KCTC, JCM and DSMZ.</title>
        <authorList>
            <person name="Lu H."/>
        </authorList>
    </citation>
    <scope>NUCLEOTIDE SEQUENCE [LARGE SCALE GENOMIC DNA]</scope>
    <source>
        <strain evidence="1 2">KCTC 42409</strain>
    </source>
</reference>
<name>A0A6L6Q889_9BURK</name>
<dbReference type="RefSeq" id="WP_155441753.1">
    <property type="nucleotide sequence ID" value="NZ_WNLA01000024.1"/>
</dbReference>
<proteinExistence type="predicted"/>
<keyword evidence="2" id="KW-1185">Reference proteome</keyword>
<protein>
    <submittedName>
        <fullName evidence="1">Uncharacterized protein</fullName>
    </submittedName>
</protein>
<dbReference type="Proteomes" id="UP000484015">
    <property type="component" value="Unassembled WGS sequence"/>
</dbReference>
<organism evidence="1 2">
    <name type="scientific">Pseudoduganella ginsengisoli</name>
    <dbReference type="NCBI Taxonomy" id="1462440"/>
    <lineage>
        <taxon>Bacteria</taxon>
        <taxon>Pseudomonadati</taxon>
        <taxon>Pseudomonadota</taxon>
        <taxon>Betaproteobacteria</taxon>
        <taxon>Burkholderiales</taxon>
        <taxon>Oxalobacteraceae</taxon>
        <taxon>Telluria group</taxon>
        <taxon>Pseudoduganella</taxon>
    </lineage>
</organism>
<dbReference type="EMBL" id="WNLA01000024">
    <property type="protein sequence ID" value="MTW05402.1"/>
    <property type="molecule type" value="Genomic_DNA"/>
</dbReference>
<sequence length="159" mass="18087">MRHGRRIGPRIAGGRCSIHIRNRIRRCIPLRRHARNRTTAAIITNAARRRRQIHIRSAIRAACRPRICRKVDLCRRHHLIDKRHARLSTRAAIVDCRRHPAIAIITSIDTQPLGGRSTIILRISVARIIAAHIRLDVFIASVIHPLRRRTQIIGAGGIA</sequence>
<accession>A0A6L6Q889</accession>
<dbReference type="AlphaFoldDB" id="A0A6L6Q889"/>
<evidence type="ECO:0000313" key="1">
    <source>
        <dbReference type="EMBL" id="MTW05402.1"/>
    </source>
</evidence>
<gene>
    <name evidence="1" type="ORF">GM668_25295</name>
</gene>
<evidence type="ECO:0000313" key="2">
    <source>
        <dbReference type="Proteomes" id="UP000484015"/>
    </source>
</evidence>